<dbReference type="InterPro" id="IPR033646">
    <property type="entry name" value="CLU-central"/>
</dbReference>
<dbReference type="InterPro" id="IPR028275">
    <property type="entry name" value="CLU_N"/>
</dbReference>
<dbReference type="Pfam" id="PF15044">
    <property type="entry name" value="CLU_N"/>
    <property type="match status" value="1"/>
</dbReference>
<dbReference type="GO" id="GO:0048312">
    <property type="term" value="P:intracellular distribution of mitochondria"/>
    <property type="evidence" value="ECO:0007669"/>
    <property type="project" value="TreeGrafter"/>
</dbReference>
<evidence type="ECO:0000256" key="1">
    <source>
        <dbReference type="ARBA" id="ARBA00022490"/>
    </source>
</evidence>
<dbReference type="PROSITE" id="PS51823">
    <property type="entry name" value="CLU"/>
    <property type="match status" value="1"/>
</dbReference>
<dbReference type="GO" id="GO:0003729">
    <property type="term" value="F:mRNA binding"/>
    <property type="evidence" value="ECO:0007669"/>
    <property type="project" value="TreeGrafter"/>
</dbReference>
<keyword evidence="5" id="KW-1185">Reference proteome</keyword>
<evidence type="ECO:0000313" key="4">
    <source>
        <dbReference type="EMBL" id="KAJ1718934.1"/>
    </source>
</evidence>
<feature type="region of interest" description="Disordered" evidence="2">
    <location>
        <begin position="166"/>
        <end position="222"/>
    </location>
</feature>
<proteinExistence type="predicted"/>
<dbReference type="CDD" id="cd15466">
    <property type="entry name" value="CLU-central"/>
    <property type="match status" value="1"/>
</dbReference>
<dbReference type="GO" id="GO:0005737">
    <property type="term" value="C:cytoplasm"/>
    <property type="evidence" value="ECO:0007669"/>
    <property type="project" value="TreeGrafter"/>
</dbReference>
<feature type="region of interest" description="Disordered" evidence="2">
    <location>
        <begin position="1"/>
        <end position="50"/>
    </location>
</feature>
<gene>
    <name evidence="4" type="primary">CLU1</name>
    <name evidence="4" type="ORF">LPJ53_006204</name>
</gene>
<feature type="region of interest" description="Disordered" evidence="2">
    <location>
        <begin position="697"/>
        <end position="753"/>
    </location>
</feature>
<dbReference type="Pfam" id="PF13236">
    <property type="entry name" value="CLU"/>
    <property type="match status" value="1"/>
</dbReference>
<sequence>MSTAQNTNEAGAASDVQPAVNGTPVAADADTESTQQSQEEAAEIPSEEMPYSLTIKAPNGTVVPIVATSQETVQDLKQAIGETPSTIEYSCFYLALNDQRLNDFAELGEIEELPKEAQLTMHEDRYTERDARAHVSRLRDLLTGPSTANPNIAGLDAGASIFSTVKHPDGAVDEPDAELLSGSANSADDATSSDAAPADNSGEKKTKGKGKGKSKSKEASAEASSNEAAAAAAEKIAPLVKDHAFKNYQIGSVPPFDVISSAEAISALGVPQCVKQLILSGWNPVPRYRQLQGDLLYLLVTTLENQTYHITASRDGFYVNSSSLVRFNPEMFSDARTGQANGQSVRDTDHYRAHSLVTLLKRLSPRFARALDEVQREMARREPVEVVPFVSASQAATPWLACGSSNRVPSSYDLGRAQETFLQAGSQGGESLRDWNEELQSIREMARGNLSERVVRDRQLHKWHAEFAESAVQGAMAVVDGEMAALNPLDPSDQHMFLRDNIFYSKGFDGRETFGELGGDAAAHVATGKDITGVRLLNQLDIEGLHTLGSVVVDYRGVRVVAQSVVPGIFRRQETTQIVYGSVDNGKTLSADEEFHKLLAPVAKALHFGEHVVADAEGAEHRLYTSADVKGLTGTDGRKYMLDLYRMSPVDVEFLERECEGEEGYPHKLVLLRPELMDIFWENKVRKAVQEYAAAKAGEAGQAGTGEEDEKTEETAKDGEEEKKPAGDEQAAKDGEQAAKDGEQAAKDDEQKSPMADFEFSLDFSPDAFTPIQARSSGSSAEEPLASAVRSASQFLRDISVPAFARELATYTTSPLSGDALVVAMHQRGINMRYLGLIASLLPADSEVVRNVRRLVVFEMVARATKHIVRRLLRATPAHLHGEAFALVINALLGTRRNETPSDDLSDAARRVDALAQLTPARLVAEIQAEVALRFRFALADDFVADMVHGNERILLREISQRVGVQLAMKQYYFEQPAAAQVQAEAQAEVAAELGNVASSKAAKRLVRERVDCVAARRTVVRADDVLNFVARTKVSTHNSTFADEAFEAGRMSLEQGQRQMGLELLLESLALHEQTFGFLHAESARCYAVVSLAHYDAGEQALAAEFMTKAVVISERTVGLDNPLTIHNYLNLALYEHARGNTLVGLRLMRHALDLWNLVNSSDHPDLATAHNNVGVMLQSLRLFDDALEFVRSAYEIRLRLHGARHVLVASAQHALAKALALTGDFKAAVQAEREAHGYFSETFGPEDARSKETGEWLAELTFNAVRTAKLTRAAREKMAEAAAKAGGLMPVADASGTSAQQQQQDGESAKGLLPIDELLKFITGSGNRADKPRPSGGKRSKHAPKGSRR</sequence>
<accession>A0A9W7XQT3</accession>
<dbReference type="InterPro" id="IPR023231">
    <property type="entry name" value="GSKIP_dom_sf"/>
</dbReference>
<dbReference type="SUPFAM" id="SSF103107">
    <property type="entry name" value="Hypothetical protein c14orf129, hspc210"/>
    <property type="match status" value="1"/>
</dbReference>
<dbReference type="Pfam" id="PF13424">
    <property type="entry name" value="TPR_12"/>
    <property type="match status" value="1"/>
</dbReference>
<keyword evidence="1" id="KW-0963">Cytoplasm</keyword>
<feature type="domain" description="Clu" evidence="3">
    <location>
        <begin position="408"/>
        <end position="655"/>
    </location>
</feature>
<name>A0A9W7XQT3_9FUNG</name>
<dbReference type="PANTHER" id="PTHR12601">
    <property type="entry name" value="EUKARYOTIC TRANSLATION INITIATION FACTOR 3 SUBUNIT EIF-3"/>
    <property type="match status" value="1"/>
</dbReference>
<dbReference type="Gene3D" id="1.25.40.10">
    <property type="entry name" value="Tetratricopeptide repeat domain"/>
    <property type="match status" value="1"/>
</dbReference>
<feature type="compositionally biased region" description="Low complexity" evidence="2">
    <location>
        <begin position="181"/>
        <end position="200"/>
    </location>
</feature>
<dbReference type="Gene3D" id="3.30.2280.10">
    <property type="entry name" value="Hypothetical protein (hspc210)"/>
    <property type="match status" value="1"/>
</dbReference>
<dbReference type="OrthoDB" id="1414216at2759"/>
<feature type="compositionally biased region" description="Polar residues" evidence="2">
    <location>
        <begin position="1297"/>
        <end position="1308"/>
    </location>
</feature>
<dbReference type="Proteomes" id="UP001149813">
    <property type="component" value="Unassembled WGS sequence"/>
</dbReference>
<protein>
    <submittedName>
        <fullName evidence="4">Intracellular distribution of mitochondria</fullName>
    </submittedName>
</protein>
<evidence type="ECO:0000256" key="2">
    <source>
        <dbReference type="SAM" id="MobiDB-lite"/>
    </source>
</evidence>
<feature type="region of interest" description="Disordered" evidence="2">
    <location>
        <begin position="1294"/>
        <end position="1351"/>
    </location>
</feature>
<comment type="caution">
    <text evidence="4">The sequence shown here is derived from an EMBL/GenBank/DDBJ whole genome shotgun (WGS) entry which is preliminary data.</text>
</comment>
<dbReference type="FunFam" id="3.30.2280.10:FF:000002">
    <property type="entry name" value="Clustered mitochondria protein homolog"/>
    <property type="match status" value="1"/>
</dbReference>
<dbReference type="InterPro" id="IPR027523">
    <property type="entry name" value="CLU_prot"/>
</dbReference>
<feature type="compositionally biased region" description="Basic and acidic residues" evidence="2">
    <location>
        <begin position="713"/>
        <end position="752"/>
    </location>
</feature>
<dbReference type="InterPro" id="IPR025697">
    <property type="entry name" value="CLU_dom"/>
</dbReference>
<dbReference type="EMBL" id="JANBOJ010000566">
    <property type="protein sequence ID" value="KAJ1718934.1"/>
    <property type="molecule type" value="Genomic_DNA"/>
</dbReference>
<dbReference type="PANTHER" id="PTHR12601:SF6">
    <property type="entry name" value="CLUSTERED MITOCHONDRIA PROTEIN HOMOLOG"/>
    <property type="match status" value="1"/>
</dbReference>
<feature type="compositionally biased region" description="Basic residues" evidence="2">
    <location>
        <begin position="1338"/>
        <end position="1351"/>
    </location>
</feature>
<dbReference type="SUPFAM" id="SSF48452">
    <property type="entry name" value="TPR-like"/>
    <property type="match status" value="2"/>
</dbReference>
<dbReference type="InterPro" id="IPR011990">
    <property type="entry name" value="TPR-like_helical_dom_sf"/>
</dbReference>
<dbReference type="CDD" id="cd17039">
    <property type="entry name" value="Ubl_ubiquitin_like"/>
    <property type="match status" value="1"/>
</dbReference>
<evidence type="ECO:0000313" key="5">
    <source>
        <dbReference type="Proteomes" id="UP001149813"/>
    </source>
</evidence>
<evidence type="ECO:0000259" key="3">
    <source>
        <dbReference type="PROSITE" id="PS51823"/>
    </source>
</evidence>
<organism evidence="4 5">
    <name type="scientific">Coemansia erecta</name>
    <dbReference type="NCBI Taxonomy" id="147472"/>
    <lineage>
        <taxon>Eukaryota</taxon>
        <taxon>Fungi</taxon>
        <taxon>Fungi incertae sedis</taxon>
        <taxon>Zoopagomycota</taxon>
        <taxon>Kickxellomycotina</taxon>
        <taxon>Kickxellomycetes</taxon>
        <taxon>Kickxellales</taxon>
        <taxon>Kickxellaceae</taxon>
        <taxon>Coemansia</taxon>
    </lineage>
</organism>
<dbReference type="Pfam" id="PF12807">
    <property type="entry name" value="eIF3_p135"/>
    <property type="match status" value="1"/>
</dbReference>
<reference evidence="4" key="1">
    <citation type="submission" date="2022-07" db="EMBL/GenBank/DDBJ databases">
        <title>Phylogenomic reconstructions and comparative analyses of Kickxellomycotina fungi.</title>
        <authorList>
            <person name="Reynolds N.K."/>
            <person name="Stajich J.E."/>
            <person name="Barry K."/>
            <person name="Grigoriev I.V."/>
            <person name="Crous P."/>
            <person name="Smith M.E."/>
        </authorList>
    </citation>
    <scope>NUCLEOTIDE SEQUENCE</scope>
    <source>
        <strain evidence="4">NBRC 32514</strain>
    </source>
</reference>